<dbReference type="AlphaFoldDB" id="A0A7S1KMH1"/>
<evidence type="ECO:0000256" key="1">
    <source>
        <dbReference type="SAM" id="MobiDB-lite"/>
    </source>
</evidence>
<protein>
    <submittedName>
        <fullName evidence="3">Uncharacterized protein</fullName>
    </submittedName>
</protein>
<sequence length="533" mass="60312">MKHTTTTTYRSTINKHAPPSTTTTTTAIIPRSSHSPRLSHCLILILILAIGSLLVFYVYFFGRRKDWGRVNVAGRAIGDEVHSADSGIAEVPAFGDAQTVQRQMRDNALQDNYEDMGRSNEKVLEPHSKDRHFNDRESQWEESGAYRDKVPHTNQHTEAHRTHDFDGIPPPSSRVASIQHHNFLTFIIPTVSRPTPYLSRTLHSLLSQLPHPNTSPFHPLLNSVRIMVVNNNFEMVPNEEYEELRRQCGAGQGANEESASQSDGASGADSPEERDFLAKCAVYVQWDALGDGKIDFLHRDTKNGAQKVLQQTADMTQVFKMASLDWAPSQYVIFMEDDWLLCENAFHALLYLVDKVERQFVAPHNDWIGMRFSYGLNGILMRGADVPALADFFEAKLQLGATHGGAGASQLKPPDHLIYDFMEREHKLNGRSIVVFRHNLYDHIGTVSSLMARNRFNPGCYGYMYDWLQPLEVFNNEACPYDDISPCPEARDGNMLVDWDTTSRTMHRKHFPLCGNKARSEAEAVEHACRLTR</sequence>
<feature type="region of interest" description="Disordered" evidence="1">
    <location>
        <begin position="1"/>
        <end position="27"/>
    </location>
</feature>
<organism evidence="3">
    <name type="scientific">Percolomonas cosmopolitus</name>
    <dbReference type="NCBI Taxonomy" id="63605"/>
    <lineage>
        <taxon>Eukaryota</taxon>
        <taxon>Discoba</taxon>
        <taxon>Heterolobosea</taxon>
        <taxon>Tetramitia</taxon>
        <taxon>Eutetramitia</taxon>
        <taxon>Percolomonadidae</taxon>
        <taxon>Percolomonas</taxon>
    </lineage>
</organism>
<feature type="region of interest" description="Disordered" evidence="1">
    <location>
        <begin position="244"/>
        <end position="271"/>
    </location>
</feature>
<feature type="compositionally biased region" description="Low complexity" evidence="1">
    <location>
        <begin position="258"/>
        <end position="269"/>
    </location>
</feature>
<feature type="compositionally biased region" description="Polar residues" evidence="1">
    <location>
        <begin position="1"/>
        <end position="14"/>
    </location>
</feature>
<evidence type="ECO:0000256" key="2">
    <source>
        <dbReference type="SAM" id="Phobius"/>
    </source>
</evidence>
<reference evidence="3" key="1">
    <citation type="submission" date="2021-01" db="EMBL/GenBank/DDBJ databases">
        <authorList>
            <person name="Corre E."/>
            <person name="Pelletier E."/>
            <person name="Niang G."/>
            <person name="Scheremetjew M."/>
            <person name="Finn R."/>
            <person name="Kale V."/>
            <person name="Holt S."/>
            <person name="Cochrane G."/>
            <person name="Meng A."/>
            <person name="Brown T."/>
            <person name="Cohen L."/>
        </authorList>
    </citation>
    <scope>NUCLEOTIDE SEQUENCE</scope>
    <source>
        <strain evidence="3">WS</strain>
    </source>
</reference>
<dbReference type="EMBL" id="HBGD01001288">
    <property type="protein sequence ID" value="CAD9077801.1"/>
    <property type="molecule type" value="Transcribed_RNA"/>
</dbReference>
<gene>
    <name evidence="3" type="ORF">PCOS0759_LOCUS1033</name>
</gene>
<keyword evidence="2" id="KW-1133">Transmembrane helix</keyword>
<evidence type="ECO:0000313" key="3">
    <source>
        <dbReference type="EMBL" id="CAD9077801.1"/>
    </source>
</evidence>
<accession>A0A7S1KMH1</accession>
<name>A0A7S1KMH1_9EUKA</name>
<keyword evidence="2" id="KW-0812">Transmembrane</keyword>
<feature type="transmembrane region" description="Helical" evidence="2">
    <location>
        <begin position="41"/>
        <end position="62"/>
    </location>
</feature>
<proteinExistence type="predicted"/>
<keyword evidence="2" id="KW-0472">Membrane</keyword>